<name>A0ACB8TZU9_9APHY</name>
<organism evidence="1 2">
    <name type="scientific">Irpex rosettiformis</name>
    <dbReference type="NCBI Taxonomy" id="378272"/>
    <lineage>
        <taxon>Eukaryota</taxon>
        <taxon>Fungi</taxon>
        <taxon>Dikarya</taxon>
        <taxon>Basidiomycota</taxon>
        <taxon>Agaricomycotina</taxon>
        <taxon>Agaricomycetes</taxon>
        <taxon>Polyporales</taxon>
        <taxon>Irpicaceae</taxon>
        <taxon>Irpex</taxon>
    </lineage>
</organism>
<protein>
    <submittedName>
        <fullName evidence="1">Uncharacterized protein</fullName>
    </submittedName>
</protein>
<evidence type="ECO:0000313" key="2">
    <source>
        <dbReference type="Proteomes" id="UP001055072"/>
    </source>
</evidence>
<dbReference type="Proteomes" id="UP001055072">
    <property type="component" value="Unassembled WGS sequence"/>
</dbReference>
<dbReference type="EMBL" id="MU274917">
    <property type="protein sequence ID" value="KAI0087503.1"/>
    <property type="molecule type" value="Genomic_DNA"/>
</dbReference>
<gene>
    <name evidence="1" type="ORF">BDY19DRAFT_994830</name>
</gene>
<reference evidence="1" key="1">
    <citation type="journal article" date="2021" name="Environ. Microbiol.">
        <title>Gene family expansions and transcriptome signatures uncover fungal adaptations to wood decay.</title>
        <authorList>
            <person name="Hage H."/>
            <person name="Miyauchi S."/>
            <person name="Viragh M."/>
            <person name="Drula E."/>
            <person name="Min B."/>
            <person name="Chaduli D."/>
            <person name="Navarro D."/>
            <person name="Favel A."/>
            <person name="Norest M."/>
            <person name="Lesage-Meessen L."/>
            <person name="Balint B."/>
            <person name="Merenyi Z."/>
            <person name="de Eugenio L."/>
            <person name="Morin E."/>
            <person name="Martinez A.T."/>
            <person name="Baldrian P."/>
            <person name="Stursova M."/>
            <person name="Martinez M.J."/>
            <person name="Novotny C."/>
            <person name="Magnuson J.K."/>
            <person name="Spatafora J.W."/>
            <person name="Maurice S."/>
            <person name="Pangilinan J."/>
            <person name="Andreopoulos W."/>
            <person name="LaButti K."/>
            <person name="Hundley H."/>
            <person name="Na H."/>
            <person name="Kuo A."/>
            <person name="Barry K."/>
            <person name="Lipzen A."/>
            <person name="Henrissat B."/>
            <person name="Riley R."/>
            <person name="Ahrendt S."/>
            <person name="Nagy L.G."/>
            <person name="Grigoriev I.V."/>
            <person name="Martin F."/>
            <person name="Rosso M.N."/>
        </authorList>
    </citation>
    <scope>NUCLEOTIDE SEQUENCE</scope>
    <source>
        <strain evidence="1">CBS 384.51</strain>
    </source>
</reference>
<evidence type="ECO:0000313" key="1">
    <source>
        <dbReference type="EMBL" id="KAI0087503.1"/>
    </source>
</evidence>
<accession>A0ACB8TZU9</accession>
<sequence length="624" mass="66560">MTTQMRKKYALRLSSFQLRNDALIIGPTGELIEAHTAGNGVPAIPQPIVGRIPANPGDTAHILPDKSIQPVVVTFTGSSTTPGETIVSEVSAQDISTGSSPTATSHISQATSRATVASSSPGISPSASVVPTFSTSAVPSSIAMTTSSHASSATVSPSSSGGPPIETPSTSPVPSKHGTSLSVAVAFAVLAGFAIVVALIVWFTRIRAKSRRQALSERTTWPWDHDGRQLESNYPVSHYGRNEQNAPSLHSVLPLPPGLVGRDEVMHSSHYVPMPQSPYRLVSNDLHQSVYDLAPEMGSLRVANYVPGDSRATSRLGTMAGQQSGSSEGQNASLDEFAMLKHPWPSSRNNSDSSFITEEKKDPYYFSNVEPTQQHIGMPSTKVSPPDNWVSSLRSNIFNAFQVVVGGPYTEPDRDCYTAKPVKVAPASRQVAQAISRHNSARSHTALTRQCSGTGRVIDSNNLSAWLSGPSRQQHDADTNLSVPPLAIVKDRDRDRSTLSRASSVYSTASASRVDSQSTGFELPHIPMSRSGSQSSLQQAFQGKGLHHEMALDTDEAAGPIRNRAHSVRPSISRTASSQSDALTEQEQYASDILKGRKYSSDANIDDATPRMASSEASSAFLEP</sequence>
<keyword evidence="2" id="KW-1185">Reference proteome</keyword>
<proteinExistence type="predicted"/>
<comment type="caution">
    <text evidence="1">The sequence shown here is derived from an EMBL/GenBank/DDBJ whole genome shotgun (WGS) entry which is preliminary data.</text>
</comment>